<proteinExistence type="predicted"/>
<protein>
    <submittedName>
        <fullName evidence="1">Uncharacterized protein</fullName>
    </submittedName>
</protein>
<organism evidence="1 2">
    <name type="scientific">Rhodocollybia butyracea</name>
    <dbReference type="NCBI Taxonomy" id="206335"/>
    <lineage>
        <taxon>Eukaryota</taxon>
        <taxon>Fungi</taxon>
        <taxon>Dikarya</taxon>
        <taxon>Basidiomycota</taxon>
        <taxon>Agaricomycotina</taxon>
        <taxon>Agaricomycetes</taxon>
        <taxon>Agaricomycetidae</taxon>
        <taxon>Agaricales</taxon>
        <taxon>Marasmiineae</taxon>
        <taxon>Omphalotaceae</taxon>
        <taxon>Rhodocollybia</taxon>
    </lineage>
</organism>
<accession>A0A9P5PLH5</accession>
<sequence>MFLPSLQEQKSPIVSWPCISLAGLFLFITRPIAVSAQVQTGYIDDEYGDPRTSLVPLYSGPGSGTFDWLQAANFSSQFVAAYGDGFDVQRAFNQTWHWTEFFRLDNLRTVTFSFTGTSLNVYCILPNPVTSPSNVTNEFNRDAPVISNYNLTFTLDKFPVNQSFMHTSDGSGQFQYNFSVLSLSGLPQTQHTFVMSALTGTNSTILFDYATYE</sequence>
<dbReference type="Proteomes" id="UP000772434">
    <property type="component" value="Unassembled WGS sequence"/>
</dbReference>
<keyword evidence="2" id="KW-1185">Reference proteome</keyword>
<evidence type="ECO:0000313" key="2">
    <source>
        <dbReference type="Proteomes" id="UP000772434"/>
    </source>
</evidence>
<reference evidence="1" key="1">
    <citation type="submission" date="2020-11" db="EMBL/GenBank/DDBJ databases">
        <authorList>
            <consortium name="DOE Joint Genome Institute"/>
            <person name="Ahrendt S."/>
            <person name="Riley R."/>
            <person name="Andreopoulos W."/>
            <person name="Labutti K."/>
            <person name="Pangilinan J."/>
            <person name="Ruiz-Duenas F.J."/>
            <person name="Barrasa J.M."/>
            <person name="Sanchez-Garcia M."/>
            <person name="Camarero S."/>
            <person name="Miyauchi S."/>
            <person name="Serrano A."/>
            <person name="Linde D."/>
            <person name="Babiker R."/>
            <person name="Drula E."/>
            <person name="Ayuso-Fernandez I."/>
            <person name="Pacheco R."/>
            <person name="Padilla G."/>
            <person name="Ferreira P."/>
            <person name="Barriuso J."/>
            <person name="Kellner H."/>
            <person name="Castanera R."/>
            <person name="Alfaro M."/>
            <person name="Ramirez L."/>
            <person name="Pisabarro A.G."/>
            <person name="Kuo A."/>
            <person name="Tritt A."/>
            <person name="Lipzen A."/>
            <person name="He G."/>
            <person name="Yan M."/>
            <person name="Ng V."/>
            <person name="Cullen D."/>
            <person name="Martin F."/>
            <person name="Rosso M.-N."/>
            <person name="Henrissat B."/>
            <person name="Hibbett D."/>
            <person name="Martinez A.T."/>
            <person name="Grigoriev I.V."/>
        </authorList>
    </citation>
    <scope>NUCLEOTIDE SEQUENCE</scope>
    <source>
        <strain evidence="1">AH 40177</strain>
    </source>
</reference>
<dbReference type="OrthoDB" id="3270641at2759"/>
<dbReference type="EMBL" id="JADNRY010000104">
    <property type="protein sequence ID" value="KAF9065439.1"/>
    <property type="molecule type" value="Genomic_DNA"/>
</dbReference>
<name>A0A9P5PLH5_9AGAR</name>
<gene>
    <name evidence="1" type="ORF">BDP27DRAFT_1228964</name>
</gene>
<evidence type="ECO:0000313" key="1">
    <source>
        <dbReference type="EMBL" id="KAF9065439.1"/>
    </source>
</evidence>
<dbReference type="AlphaFoldDB" id="A0A9P5PLH5"/>
<comment type="caution">
    <text evidence="1">The sequence shown here is derived from an EMBL/GenBank/DDBJ whole genome shotgun (WGS) entry which is preliminary data.</text>
</comment>